<dbReference type="SUPFAM" id="SSF82171">
    <property type="entry name" value="DPP6 N-terminal domain-like"/>
    <property type="match status" value="1"/>
</dbReference>
<accession>A0ABW9KG01</accession>
<gene>
    <name evidence="1" type="ORF">ACK2TP_02595</name>
</gene>
<evidence type="ECO:0000313" key="2">
    <source>
        <dbReference type="Proteomes" id="UP001634747"/>
    </source>
</evidence>
<proteinExistence type="predicted"/>
<sequence>MLVMPLSFGVAGCGSSSGGSAGNLCPGYNPGGTVVGQPTTVLLQPYTTGLSLNTGQNTNLSTPTATDCTGATVSLSKIVYSVDSTSANAHLIDINPSTGNICAGTWNRNSPGGVPDYSTCMPTGVSGVGKVTATAGGAGSNAVQVYVHPVITNIEIGAASTDCVNDPASNCAQYAAGLPAVATTSAYNPNDCLSFGGSAQLVTRFYKGPKSGTIPDPNNVTYDAGLPVFTLQTAQIGTFDANNRGIFLASAPGSSVVTASLGSGAGSITSNAGFVSVCAPQSITINTPNAVNGTVNVNVSNNEPITATVLDTKNVQITGLTLTYISTSPISTPVSSSGIVPLFAGGSNITALCLPPTCNPAPLAQIGRYPNGAQSGNGKPVSSNQIVVSTPGVTSSLIWAASTDSLYLLPIDLTAGSVPAPTKLPYQPNSMVLTQDGGTIYLGSNTGLMTYSTGTNSVTATNLAIQGTALAVSPTGTELIVSDPVRQLIYVYTPANSSIATSFGGVASRAAWTQDGTTAYVVTTDGRLLVYNTNTSWHSYDLSRLGSLNDVITAVPVVGAFVGAQTAIDGRSYCPNTTTATTDFYPEASNTTVSAAVADRLAATNDGKHVLDVRLATANGNPVMNDVVLGNGAGLPTGACPANGTQPTFTTTVNTAAFSGVQAGTVTGVYPASDSSIAFVTNTAATGATSTGATLGAYRPALNGAGTTSSVTLAKGATAAVAGAFSSDNRFFFAGTSGDNLIHFITVSSLTDTRQITPNLPLAANPNLTATPNLIVSRPRTSLNGQ</sequence>
<evidence type="ECO:0000313" key="1">
    <source>
        <dbReference type="EMBL" id="MFN2974644.1"/>
    </source>
</evidence>
<dbReference type="EMBL" id="JBJYXY010000001">
    <property type="protein sequence ID" value="MFN2974644.1"/>
    <property type="molecule type" value="Genomic_DNA"/>
</dbReference>
<protein>
    <submittedName>
        <fullName evidence="1">YncE family protein</fullName>
    </submittedName>
</protein>
<dbReference type="RefSeq" id="WP_263413796.1">
    <property type="nucleotide sequence ID" value="NZ_BAABBH010000001.1"/>
</dbReference>
<name>A0ABW9KG01_9BACT</name>
<keyword evidence="2" id="KW-1185">Reference proteome</keyword>
<dbReference type="Proteomes" id="UP001634747">
    <property type="component" value="Unassembled WGS sequence"/>
</dbReference>
<reference evidence="1 2" key="1">
    <citation type="submission" date="2024-12" db="EMBL/GenBank/DDBJ databases">
        <authorList>
            <person name="Lee Y."/>
        </authorList>
    </citation>
    <scope>NUCLEOTIDE SEQUENCE [LARGE SCALE GENOMIC DNA]</scope>
    <source>
        <strain evidence="1 2">03SUJ4</strain>
    </source>
</reference>
<comment type="caution">
    <text evidence="1">The sequence shown here is derived from an EMBL/GenBank/DDBJ whole genome shotgun (WGS) entry which is preliminary data.</text>
</comment>
<organism evidence="1 2">
    <name type="scientific">Terriglobus aquaticus</name>
    <dbReference type="NCBI Taxonomy" id="940139"/>
    <lineage>
        <taxon>Bacteria</taxon>
        <taxon>Pseudomonadati</taxon>
        <taxon>Acidobacteriota</taxon>
        <taxon>Terriglobia</taxon>
        <taxon>Terriglobales</taxon>
        <taxon>Acidobacteriaceae</taxon>
        <taxon>Terriglobus</taxon>
    </lineage>
</organism>